<dbReference type="AlphaFoldDB" id="A0A2P6V3H7"/>
<dbReference type="Gene3D" id="3.40.50.1110">
    <property type="entry name" value="SGNH hydrolase"/>
    <property type="match status" value="1"/>
</dbReference>
<evidence type="ECO:0000313" key="6">
    <source>
        <dbReference type="EMBL" id="PSC68635.1"/>
    </source>
</evidence>
<dbReference type="PANTHER" id="PTHR47447">
    <property type="entry name" value="OS03G0856100 PROTEIN"/>
    <property type="match status" value="1"/>
</dbReference>
<evidence type="ECO:0000256" key="4">
    <source>
        <dbReference type="SAM" id="MobiDB-lite"/>
    </source>
</evidence>
<feature type="domain" description="SGNH hydrolase-type esterase" evidence="5">
    <location>
        <begin position="1004"/>
        <end position="1214"/>
    </location>
</feature>
<keyword evidence="6" id="KW-0378">Hydrolase</keyword>
<comment type="similarity">
    <text evidence="1">Belongs to the PPR family. P subfamily.</text>
</comment>
<dbReference type="EMBL" id="LHPF02000035">
    <property type="protein sequence ID" value="PSC68635.1"/>
    <property type="molecule type" value="Genomic_DNA"/>
</dbReference>
<evidence type="ECO:0000256" key="3">
    <source>
        <dbReference type="PROSITE-ProRule" id="PRU00708"/>
    </source>
</evidence>
<feature type="repeat" description="PPR" evidence="3">
    <location>
        <begin position="779"/>
        <end position="815"/>
    </location>
</feature>
<dbReference type="GO" id="GO:0016787">
    <property type="term" value="F:hydrolase activity"/>
    <property type="evidence" value="ECO:0007669"/>
    <property type="project" value="UniProtKB-KW"/>
</dbReference>
<dbReference type="NCBIfam" id="TIGR00756">
    <property type="entry name" value="PPR"/>
    <property type="match status" value="1"/>
</dbReference>
<comment type="caution">
    <text evidence="6">The sequence shown here is derived from an EMBL/GenBank/DDBJ whole genome shotgun (WGS) entry which is preliminary data.</text>
</comment>
<keyword evidence="2" id="KW-0677">Repeat</keyword>
<dbReference type="InterPro" id="IPR002885">
    <property type="entry name" value="PPR_rpt"/>
</dbReference>
<accession>A0A2P6V3H7</accession>
<feature type="repeat" description="PPR" evidence="3">
    <location>
        <begin position="443"/>
        <end position="478"/>
    </location>
</feature>
<dbReference type="Pfam" id="PF13812">
    <property type="entry name" value="PPR_3"/>
    <property type="match status" value="2"/>
</dbReference>
<feature type="compositionally biased region" description="Low complexity" evidence="4">
    <location>
        <begin position="731"/>
        <end position="748"/>
    </location>
</feature>
<feature type="region of interest" description="Disordered" evidence="4">
    <location>
        <begin position="47"/>
        <end position="91"/>
    </location>
</feature>
<gene>
    <name evidence="6" type="ORF">C2E20_7813</name>
</gene>
<evidence type="ECO:0000256" key="2">
    <source>
        <dbReference type="ARBA" id="ARBA00022737"/>
    </source>
</evidence>
<dbReference type="STRING" id="554055.A0A2P6V3H7"/>
<dbReference type="Pfam" id="PF13472">
    <property type="entry name" value="Lipase_GDSL_2"/>
    <property type="match status" value="1"/>
</dbReference>
<dbReference type="Proteomes" id="UP000239649">
    <property type="component" value="Unassembled WGS sequence"/>
</dbReference>
<dbReference type="InterPro" id="IPR036514">
    <property type="entry name" value="SGNH_hydro_sf"/>
</dbReference>
<dbReference type="SUPFAM" id="SSF52266">
    <property type="entry name" value="SGNH hydrolase"/>
    <property type="match status" value="1"/>
</dbReference>
<dbReference type="InterPro" id="IPR011990">
    <property type="entry name" value="TPR-like_helical_dom_sf"/>
</dbReference>
<sequence length="1232" mass="127584">MQSLAALVRRGTGAQPAAACNRAASAPWTWETLRQGLSSLATGADAAGQQAATLPPAAASAASPAAAQQQRRPLQQQQRQRPRPTPLPDVAAEERAPALQLRRQMGAALAEQRYAEVLRLLYASEGSTRVQLFGGGEGPVAAAGAAAAAAQNYPAAAWHPYDRAALFDCALRACALRADPDEARRLVARMWKRQVPVGLSASLSVLQAHCALGQRREALAFLRRIPTKRQRAPMFTWLMAACNDAGDVAVGHEVLELFQRRQLAPDARLLAEAVRLHGAGGDLAAAEAALAEGRAAAAAAAAAAGGDGAAALPGAAEARLHAAWVGALAKAGRLEEAVAALEAMLDEFSSLLPVEVSVAARDSDGSGSGGSASSSDTSSGEAPQRLAWGEAGGGGVQQRREPSPVHLMQAARNAVLAAARERGDAAAGKHAASLATMRGLPPDVGTYNGLLRASLAHGDGLQAVLEGVEELRRLGMRPDWQTYALLLRACQTERDVAAAHEVFDGMPADGVQPTRLHYNACLSVHAAGGDLQGTGEAYQRMRAAGFPPDALTLKTLLEAVRQWAALEVEARSASEEARQEARSERVHQRQEASQLLHAWVGDAFEASRDLALTPGLFTAMLHAHSLCGDVWSVLLLMRDAFGVRLSPPTERLLGGPPAGGAPAAAACAKQALGGVATAAAVTAASAERGIGGAAAAAAGEAAAGEAAAAPGAGELDTLQVMASSSSSSGASAAELEAAAGGPEEAAAPLPLPPPPAGDGGGPSGPLSAATLRRAALAPSPRIFNAAISACTRVGHRHMADAVALLRGMLAGGLSPDVHTYTSLIAGCAYGRQAALARELLRQMQQRGIQPTAWTYNALLNVECWTYGVDAGAALLRSLVAQGMQPDRATWNTLLASARHFKHAGIAEMALAELHDEEQREEEAAAAAAAAAEERAQEAAAAAAAAGEPAPDHPALLAALLGCNLALAAPLKKPTARRGECFDLMKGEIAAADKKPANKGYGVLFYGDSIFESLRGTDKCRSCDNIYSRSSCKGVPDVLKKYFGRMNPGVMSMSMDQTANLLWRLDNGQIPAKNKPRVAVLHIGTNDFTNCAWGAKNQRQKEAALNKELPGILGRIKDAVALMRKGMPNARVVVLGILPRGTGSGKGGPAEANSVDWPSHYAKATAALNKELGKFASTDKKHLSFVDCGGVFLGRNGKGIQRALMTDAVHPTKAGWEALAKCLAPVVEAAYKG</sequence>
<keyword evidence="7" id="KW-1185">Reference proteome</keyword>
<feature type="compositionally biased region" description="Low complexity" evidence="4">
    <location>
        <begin position="47"/>
        <end position="79"/>
    </location>
</feature>
<reference evidence="6 7" key="1">
    <citation type="journal article" date="2018" name="Plant J.">
        <title>Genome sequences of Chlorella sorokiniana UTEX 1602 and Micractinium conductrix SAG 241.80: implications to maltose excretion by a green alga.</title>
        <authorList>
            <person name="Arriola M.B."/>
            <person name="Velmurugan N."/>
            <person name="Zhang Y."/>
            <person name="Plunkett M.H."/>
            <person name="Hondzo H."/>
            <person name="Barney B.M."/>
        </authorList>
    </citation>
    <scope>NUCLEOTIDE SEQUENCE [LARGE SCALE GENOMIC DNA]</scope>
    <source>
        <strain evidence="6 7">SAG 241.80</strain>
    </source>
</reference>
<feature type="repeat" description="PPR" evidence="3">
    <location>
        <begin position="816"/>
        <end position="850"/>
    </location>
</feature>
<proteinExistence type="inferred from homology"/>
<dbReference type="OrthoDB" id="512740at2759"/>
<name>A0A2P6V3H7_9CHLO</name>
<feature type="repeat" description="PPR" evidence="3">
    <location>
        <begin position="479"/>
        <end position="513"/>
    </location>
</feature>
<feature type="region of interest" description="Disordered" evidence="4">
    <location>
        <begin position="360"/>
        <end position="403"/>
    </location>
</feature>
<dbReference type="PROSITE" id="PS51375">
    <property type="entry name" value="PPR"/>
    <property type="match status" value="4"/>
</dbReference>
<dbReference type="InterPro" id="IPR013830">
    <property type="entry name" value="SGNH_hydro"/>
</dbReference>
<evidence type="ECO:0000259" key="5">
    <source>
        <dbReference type="Pfam" id="PF13472"/>
    </source>
</evidence>
<evidence type="ECO:0000313" key="7">
    <source>
        <dbReference type="Proteomes" id="UP000239649"/>
    </source>
</evidence>
<dbReference type="Gene3D" id="1.25.40.10">
    <property type="entry name" value="Tetratricopeptide repeat domain"/>
    <property type="match status" value="3"/>
</dbReference>
<protein>
    <submittedName>
        <fullName evidence="6">SGNH hydrolase</fullName>
    </submittedName>
</protein>
<feature type="region of interest" description="Disordered" evidence="4">
    <location>
        <begin position="731"/>
        <end position="767"/>
    </location>
</feature>
<organism evidence="6 7">
    <name type="scientific">Micractinium conductrix</name>
    <dbReference type="NCBI Taxonomy" id="554055"/>
    <lineage>
        <taxon>Eukaryota</taxon>
        <taxon>Viridiplantae</taxon>
        <taxon>Chlorophyta</taxon>
        <taxon>core chlorophytes</taxon>
        <taxon>Trebouxiophyceae</taxon>
        <taxon>Chlorellales</taxon>
        <taxon>Chlorellaceae</taxon>
        <taxon>Chlorella clade</taxon>
        <taxon>Micractinium</taxon>
    </lineage>
</organism>
<feature type="compositionally biased region" description="Low complexity" evidence="4">
    <location>
        <begin position="371"/>
        <end position="380"/>
    </location>
</feature>
<evidence type="ECO:0000256" key="1">
    <source>
        <dbReference type="ARBA" id="ARBA00007626"/>
    </source>
</evidence>
<dbReference type="PANTHER" id="PTHR47447:SF17">
    <property type="entry name" value="OS12G0638900 PROTEIN"/>
    <property type="match status" value="1"/>
</dbReference>